<keyword evidence="1" id="KW-0677">Repeat</keyword>
<dbReference type="NCBIfam" id="TIGR00756">
    <property type="entry name" value="PPR"/>
    <property type="match status" value="1"/>
</dbReference>
<dbReference type="GO" id="GO:0009451">
    <property type="term" value="P:RNA modification"/>
    <property type="evidence" value="ECO:0007669"/>
    <property type="project" value="InterPro"/>
</dbReference>
<proteinExistence type="predicted"/>
<gene>
    <name evidence="3" type="ORF">OSB04_007809</name>
</gene>
<feature type="repeat" description="PPR" evidence="2">
    <location>
        <begin position="22"/>
        <end position="56"/>
    </location>
</feature>
<comment type="caution">
    <text evidence="3">The sequence shown here is derived from an EMBL/GenBank/DDBJ whole genome shotgun (WGS) entry which is preliminary data.</text>
</comment>
<dbReference type="Gene3D" id="1.25.40.10">
    <property type="entry name" value="Tetratricopeptide repeat domain"/>
    <property type="match status" value="1"/>
</dbReference>
<dbReference type="InterPro" id="IPR046960">
    <property type="entry name" value="PPR_At4g14850-like_plant"/>
</dbReference>
<evidence type="ECO:0000313" key="4">
    <source>
        <dbReference type="Proteomes" id="UP001172457"/>
    </source>
</evidence>
<dbReference type="PANTHER" id="PTHR47926:SF417">
    <property type="entry name" value="PENTACOTRIPEPTIDE-REPEAT REGION OF PRORP DOMAIN-CONTAINING PROTEIN"/>
    <property type="match status" value="1"/>
</dbReference>
<dbReference type="InterPro" id="IPR011990">
    <property type="entry name" value="TPR-like_helical_dom_sf"/>
</dbReference>
<evidence type="ECO:0000313" key="3">
    <source>
        <dbReference type="EMBL" id="KAJ9562649.1"/>
    </source>
</evidence>
<dbReference type="PROSITE" id="PS51375">
    <property type="entry name" value="PPR"/>
    <property type="match status" value="1"/>
</dbReference>
<keyword evidence="4" id="KW-1185">Reference proteome</keyword>
<evidence type="ECO:0008006" key="5">
    <source>
        <dbReference type="Google" id="ProtNLM"/>
    </source>
</evidence>
<dbReference type="GO" id="GO:0003723">
    <property type="term" value="F:RNA binding"/>
    <property type="evidence" value="ECO:0007669"/>
    <property type="project" value="InterPro"/>
</dbReference>
<name>A0AA38TKL2_9ASTR</name>
<dbReference type="Pfam" id="PF13041">
    <property type="entry name" value="PPR_2"/>
    <property type="match status" value="1"/>
</dbReference>
<dbReference type="InterPro" id="IPR002885">
    <property type="entry name" value="PPR_rpt"/>
</dbReference>
<organism evidence="3 4">
    <name type="scientific">Centaurea solstitialis</name>
    <name type="common">yellow star-thistle</name>
    <dbReference type="NCBI Taxonomy" id="347529"/>
    <lineage>
        <taxon>Eukaryota</taxon>
        <taxon>Viridiplantae</taxon>
        <taxon>Streptophyta</taxon>
        <taxon>Embryophyta</taxon>
        <taxon>Tracheophyta</taxon>
        <taxon>Spermatophyta</taxon>
        <taxon>Magnoliopsida</taxon>
        <taxon>eudicotyledons</taxon>
        <taxon>Gunneridae</taxon>
        <taxon>Pentapetalae</taxon>
        <taxon>asterids</taxon>
        <taxon>campanulids</taxon>
        <taxon>Asterales</taxon>
        <taxon>Asteraceae</taxon>
        <taxon>Carduoideae</taxon>
        <taxon>Cardueae</taxon>
        <taxon>Centaureinae</taxon>
        <taxon>Centaurea</taxon>
    </lineage>
</organism>
<reference evidence="3" key="1">
    <citation type="submission" date="2023-03" db="EMBL/GenBank/DDBJ databases">
        <title>Chromosome-scale reference genome and RAD-based genetic map of yellow starthistle (Centaurea solstitialis) reveal putative structural variation and QTLs associated with invader traits.</title>
        <authorList>
            <person name="Reatini B."/>
            <person name="Cang F.A."/>
            <person name="Jiang Q."/>
            <person name="Mckibben M.T.W."/>
            <person name="Barker M.S."/>
            <person name="Rieseberg L.H."/>
            <person name="Dlugosch K.M."/>
        </authorList>
    </citation>
    <scope>NUCLEOTIDE SEQUENCE</scope>
    <source>
        <strain evidence="3">CAN-66</strain>
        <tissue evidence="3">Leaf</tissue>
    </source>
</reference>
<evidence type="ECO:0000256" key="2">
    <source>
        <dbReference type="PROSITE-ProRule" id="PRU00708"/>
    </source>
</evidence>
<dbReference type="EMBL" id="JARYMX010000002">
    <property type="protein sequence ID" value="KAJ9562649.1"/>
    <property type="molecule type" value="Genomic_DNA"/>
</dbReference>
<dbReference type="Proteomes" id="UP001172457">
    <property type="component" value="Chromosome 2"/>
</dbReference>
<sequence>MYSKSGEIVNVRWVFDEKKKKNVFSWTSLIVGYGKHGYGGDSIALYNEMLDSGLETNDVTFLSLLFWCSHGGLTEEGNRYFCNMGEVLGECSVYGNVIVGKVAAKRLFDLNLENSMNYVVMVSIYAAGVTSQFRIYLI</sequence>
<protein>
    <recommendedName>
        <fullName evidence="5">Pentatricopeptide repeat-containing protein</fullName>
    </recommendedName>
</protein>
<accession>A0AA38TKL2</accession>
<dbReference type="PANTHER" id="PTHR47926">
    <property type="entry name" value="PENTATRICOPEPTIDE REPEAT-CONTAINING PROTEIN"/>
    <property type="match status" value="1"/>
</dbReference>
<evidence type="ECO:0000256" key="1">
    <source>
        <dbReference type="ARBA" id="ARBA00022737"/>
    </source>
</evidence>
<dbReference type="AlphaFoldDB" id="A0AA38TKL2"/>